<keyword evidence="4" id="KW-0862">Zinc</keyword>
<keyword evidence="1" id="KW-0479">Metal-binding</keyword>
<dbReference type="InterPro" id="IPR050329">
    <property type="entry name" value="GLI_C2H2-zinc-finger"/>
</dbReference>
<keyword evidence="3 5" id="KW-0863">Zinc-finger</keyword>
<gene>
    <name evidence="8" type="ORF">P7K49_020995</name>
</gene>
<protein>
    <recommendedName>
        <fullName evidence="7">C2H2-type domain-containing protein</fullName>
    </recommendedName>
</protein>
<feature type="domain" description="C2H2-type" evidence="7">
    <location>
        <begin position="60"/>
        <end position="80"/>
    </location>
</feature>
<dbReference type="PROSITE" id="PS00028">
    <property type="entry name" value="ZINC_FINGER_C2H2_1"/>
    <property type="match status" value="1"/>
</dbReference>
<dbReference type="PROSITE" id="PS50157">
    <property type="entry name" value="ZINC_FINGER_C2H2_2"/>
    <property type="match status" value="2"/>
</dbReference>
<proteinExistence type="predicted"/>
<keyword evidence="2" id="KW-0677">Repeat</keyword>
<organism evidence="8 9">
    <name type="scientific">Saguinus oedipus</name>
    <name type="common">Cotton-top tamarin</name>
    <name type="synonym">Oedipomidas oedipus</name>
    <dbReference type="NCBI Taxonomy" id="9490"/>
    <lineage>
        <taxon>Eukaryota</taxon>
        <taxon>Metazoa</taxon>
        <taxon>Chordata</taxon>
        <taxon>Craniata</taxon>
        <taxon>Vertebrata</taxon>
        <taxon>Euteleostomi</taxon>
        <taxon>Mammalia</taxon>
        <taxon>Eutheria</taxon>
        <taxon>Euarchontoglires</taxon>
        <taxon>Primates</taxon>
        <taxon>Haplorrhini</taxon>
        <taxon>Platyrrhini</taxon>
        <taxon>Cebidae</taxon>
        <taxon>Callitrichinae</taxon>
        <taxon>Saguinus</taxon>
    </lineage>
</organism>
<reference evidence="8 9" key="1">
    <citation type="submission" date="2023-05" db="EMBL/GenBank/DDBJ databases">
        <title>B98-5 Cell Line De Novo Hybrid Assembly: An Optical Mapping Approach.</title>
        <authorList>
            <person name="Kananen K."/>
            <person name="Auerbach J.A."/>
            <person name="Kautto E."/>
            <person name="Blachly J.S."/>
        </authorList>
    </citation>
    <scope>NUCLEOTIDE SEQUENCE [LARGE SCALE GENOMIC DNA]</scope>
    <source>
        <strain evidence="8">B95-8</strain>
        <tissue evidence="8">Cell line</tissue>
    </source>
</reference>
<feature type="domain" description="C2H2-type" evidence="7">
    <location>
        <begin position="81"/>
        <end position="108"/>
    </location>
</feature>
<dbReference type="PANTHER" id="PTHR19818:SF139">
    <property type="entry name" value="PAIR-RULE PROTEIN ODD-PAIRED"/>
    <property type="match status" value="1"/>
</dbReference>
<evidence type="ECO:0000256" key="5">
    <source>
        <dbReference type="PROSITE-ProRule" id="PRU00042"/>
    </source>
</evidence>
<dbReference type="EMBL" id="JASSZA010000010">
    <property type="protein sequence ID" value="KAK2099647.1"/>
    <property type="molecule type" value="Genomic_DNA"/>
</dbReference>
<accession>A0ABQ9URD6</accession>
<dbReference type="InterPro" id="IPR036236">
    <property type="entry name" value="Znf_C2H2_sf"/>
</dbReference>
<keyword evidence="9" id="KW-1185">Reference proteome</keyword>
<dbReference type="Gene3D" id="3.30.160.60">
    <property type="entry name" value="Classic Zinc Finger"/>
    <property type="match status" value="1"/>
</dbReference>
<dbReference type="Proteomes" id="UP001266305">
    <property type="component" value="Unassembled WGS sequence"/>
</dbReference>
<dbReference type="PANTHER" id="PTHR19818">
    <property type="entry name" value="ZINC FINGER PROTEIN ZIC AND GLI"/>
    <property type="match status" value="1"/>
</dbReference>
<feature type="region of interest" description="Disordered" evidence="6">
    <location>
        <begin position="1"/>
        <end position="38"/>
    </location>
</feature>
<evidence type="ECO:0000256" key="3">
    <source>
        <dbReference type="ARBA" id="ARBA00022771"/>
    </source>
</evidence>
<dbReference type="InterPro" id="IPR013087">
    <property type="entry name" value="Znf_C2H2_type"/>
</dbReference>
<evidence type="ECO:0000313" key="9">
    <source>
        <dbReference type="Proteomes" id="UP001266305"/>
    </source>
</evidence>
<comment type="caution">
    <text evidence="8">The sequence shown here is derived from an EMBL/GenBank/DDBJ whole genome shotgun (WGS) entry which is preliminary data.</text>
</comment>
<sequence length="175" mass="19188">MPGASPTAAHPRRLHSPPHCGSGSTGEQLLPPRPHGALSVTPVARKVQRVQEAALETLLETFSTETLLQVHRRFHTGERPYPCPDCGKAFRPLLQHTEHRCMHIDKPPSSRPDLGKSYCSFSNLWKHRKTHQQQLAEAEAAVGLAVMETAMEVLPLVAAIEIYPLAEAEGVQISG</sequence>
<evidence type="ECO:0000256" key="1">
    <source>
        <dbReference type="ARBA" id="ARBA00022723"/>
    </source>
</evidence>
<evidence type="ECO:0000313" key="8">
    <source>
        <dbReference type="EMBL" id="KAK2099647.1"/>
    </source>
</evidence>
<evidence type="ECO:0000256" key="6">
    <source>
        <dbReference type="SAM" id="MobiDB-lite"/>
    </source>
</evidence>
<evidence type="ECO:0000256" key="4">
    <source>
        <dbReference type="ARBA" id="ARBA00022833"/>
    </source>
</evidence>
<evidence type="ECO:0000256" key="2">
    <source>
        <dbReference type="ARBA" id="ARBA00022737"/>
    </source>
</evidence>
<dbReference type="SUPFAM" id="SSF57667">
    <property type="entry name" value="beta-beta-alpha zinc fingers"/>
    <property type="match status" value="1"/>
</dbReference>
<evidence type="ECO:0000259" key="7">
    <source>
        <dbReference type="PROSITE" id="PS50157"/>
    </source>
</evidence>
<name>A0ABQ9URD6_SAGOE</name>